<dbReference type="Proteomes" id="UP000467841">
    <property type="component" value="Unassembled WGS sequence"/>
</dbReference>
<feature type="compositionally biased region" description="Polar residues" evidence="1">
    <location>
        <begin position="1"/>
        <end position="11"/>
    </location>
</feature>
<comment type="caution">
    <text evidence="2">The sequence shown here is derived from an EMBL/GenBank/DDBJ whole genome shotgun (WGS) entry which is preliminary data.</text>
</comment>
<protein>
    <submittedName>
        <fullName evidence="2">Uncharacterized protein</fullName>
    </submittedName>
</protein>
<reference evidence="2" key="1">
    <citation type="submission" date="2020-01" db="EMBL/GenBank/DDBJ databases">
        <authorList>
            <person name="Mishra B."/>
        </authorList>
    </citation>
    <scope>NUCLEOTIDE SEQUENCE [LARGE SCALE GENOMIC DNA]</scope>
</reference>
<evidence type="ECO:0000313" key="3">
    <source>
        <dbReference type="Proteomes" id="UP000467841"/>
    </source>
</evidence>
<dbReference type="EMBL" id="CACVBM020000111">
    <property type="protein sequence ID" value="CAA7014446.1"/>
    <property type="molecule type" value="Genomic_DNA"/>
</dbReference>
<gene>
    <name evidence="2" type="ORF">MERR_LOCUS1680</name>
</gene>
<proteinExistence type="predicted"/>
<organism evidence="2 3">
    <name type="scientific">Microthlaspi erraticum</name>
    <dbReference type="NCBI Taxonomy" id="1685480"/>
    <lineage>
        <taxon>Eukaryota</taxon>
        <taxon>Viridiplantae</taxon>
        <taxon>Streptophyta</taxon>
        <taxon>Embryophyta</taxon>
        <taxon>Tracheophyta</taxon>
        <taxon>Spermatophyta</taxon>
        <taxon>Magnoliopsida</taxon>
        <taxon>eudicotyledons</taxon>
        <taxon>Gunneridae</taxon>
        <taxon>Pentapetalae</taxon>
        <taxon>rosids</taxon>
        <taxon>malvids</taxon>
        <taxon>Brassicales</taxon>
        <taxon>Brassicaceae</taxon>
        <taxon>Coluteocarpeae</taxon>
        <taxon>Microthlaspi</taxon>
    </lineage>
</organism>
<feature type="region of interest" description="Disordered" evidence="1">
    <location>
        <begin position="1"/>
        <end position="29"/>
    </location>
</feature>
<sequence length="68" mass="7700">MRFPGVTSSGDASWMSERRAERRAESDVRGRSLKWRFLIPVEMVIEPPISLAQERSQGSPIIGTLRVD</sequence>
<feature type="compositionally biased region" description="Basic and acidic residues" evidence="1">
    <location>
        <begin position="16"/>
        <end position="29"/>
    </location>
</feature>
<name>A0A6D2HI50_9BRAS</name>
<evidence type="ECO:0000256" key="1">
    <source>
        <dbReference type="SAM" id="MobiDB-lite"/>
    </source>
</evidence>
<accession>A0A6D2HI50</accession>
<keyword evidence="3" id="KW-1185">Reference proteome</keyword>
<evidence type="ECO:0000313" key="2">
    <source>
        <dbReference type="EMBL" id="CAA7014446.1"/>
    </source>
</evidence>
<dbReference type="AlphaFoldDB" id="A0A6D2HI50"/>